<dbReference type="SUPFAM" id="SSF51735">
    <property type="entry name" value="NAD(P)-binding Rossmann-fold domains"/>
    <property type="match status" value="1"/>
</dbReference>
<evidence type="ECO:0000313" key="2">
    <source>
        <dbReference type="Proteomes" id="UP000618952"/>
    </source>
</evidence>
<accession>A0ABR7QJA9</accession>
<keyword evidence="2" id="KW-1185">Reference proteome</keyword>
<proteinExistence type="predicted"/>
<gene>
    <name evidence="1" type="ORF">H4O18_04590</name>
</gene>
<name>A0ABR7QJA9_9FLAO</name>
<reference evidence="1 2" key="1">
    <citation type="submission" date="2020-08" db="EMBL/GenBank/DDBJ databases">
        <title>Arenibacter gaetbuli sp. nov., isolated from a sand dune.</title>
        <authorList>
            <person name="Park S."/>
            <person name="Yoon J.-H."/>
        </authorList>
    </citation>
    <scope>NUCLEOTIDE SEQUENCE [LARGE SCALE GENOMIC DNA]</scope>
    <source>
        <strain evidence="1 2">BSSL-BM3</strain>
    </source>
</reference>
<dbReference type="InterPro" id="IPR051783">
    <property type="entry name" value="NAD(P)-dependent_oxidoreduct"/>
</dbReference>
<comment type="caution">
    <text evidence="1">The sequence shown here is derived from an EMBL/GenBank/DDBJ whole genome shotgun (WGS) entry which is preliminary data.</text>
</comment>
<dbReference type="RefSeq" id="WP_187581938.1">
    <property type="nucleotide sequence ID" value="NZ_JACLHY010000003.1"/>
</dbReference>
<protein>
    <submittedName>
        <fullName evidence="1">SDR family NAD(P)-dependent oxidoreductase</fullName>
    </submittedName>
</protein>
<dbReference type="PANTHER" id="PTHR48079">
    <property type="entry name" value="PROTEIN YEEZ"/>
    <property type="match status" value="1"/>
</dbReference>
<dbReference type="InterPro" id="IPR036291">
    <property type="entry name" value="NAD(P)-bd_dom_sf"/>
</dbReference>
<dbReference type="PANTHER" id="PTHR48079:SF6">
    <property type="entry name" value="NAD(P)-BINDING DOMAIN-CONTAINING PROTEIN-RELATED"/>
    <property type="match status" value="1"/>
</dbReference>
<dbReference type="EMBL" id="JACLHY010000003">
    <property type="protein sequence ID" value="MBC8767262.1"/>
    <property type="molecule type" value="Genomic_DNA"/>
</dbReference>
<organism evidence="1 2">
    <name type="scientific">Arenibacter arenosicollis</name>
    <dbReference type="NCBI Taxonomy" id="2762274"/>
    <lineage>
        <taxon>Bacteria</taxon>
        <taxon>Pseudomonadati</taxon>
        <taxon>Bacteroidota</taxon>
        <taxon>Flavobacteriia</taxon>
        <taxon>Flavobacteriales</taxon>
        <taxon>Flavobacteriaceae</taxon>
        <taxon>Arenibacter</taxon>
    </lineage>
</organism>
<dbReference type="Proteomes" id="UP000618952">
    <property type="component" value="Unassembled WGS sequence"/>
</dbReference>
<evidence type="ECO:0000313" key="1">
    <source>
        <dbReference type="EMBL" id="MBC8767262.1"/>
    </source>
</evidence>
<sequence>MSKRIGILGCGWLGLPLAISLLEDKHTIYGTTSSDSKIAILEKHNIIPYLIVLNKIGIEGNIKKFLSELDLLIINVPPNLRSAPKESFAEKMFHLHSEIKNSPLKRIIFISSTSVYGNINGIITEDSPALPNTESGKQLLASENIFLKDGQLDTTVIRFGGLIGPKRHPVKFLSGKTDLGNGDDPINLIHLNDCIGIIKTVINGDYKNRILNGVFPHHPKKEEYYTSEAIKRGLLPPIYTRNLNKIGNKTIESRYLNVKTYQFNTSIVS</sequence>
<dbReference type="Gene3D" id="3.40.50.720">
    <property type="entry name" value="NAD(P)-binding Rossmann-like Domain"/>
    <property type="match status" value="1"/>
</dbReference>